<dbReference type="AlphaFoldDB" id="A0A091CYW5"/>
<name>A0A091CYW5_FUKDA</name>
<keyword evidence="2" id="KW-1185">Reference proteome</keyword>
<evidence type="ECO:0000313" key="2">
    <source>
        <dbReference type="Proteomes" id="UP000028990"/>
    </source>
</evidence>
<evidence type="ECO:0000313" key="1">
    <source>
        <dbReference type="EMBL" id="KFO23438.1"/>
    </source>
</evidence>
<proteinExistence type="predicted"/>
<dbReference type="Proteomes" id="UP000028990">
    <property type="component" value="Unassembled WGS sequence"/>
</dbReference>
<dbReference type="EMBL" id="KN123763">
    <property type="protein sequence ID" value="KFO23438.1"/>
    <property type="molecule type" value="Genomic_DNA"/>
</dbReference>
<reference evidence="1 2" key="1">
    <citation type="submission" date="2013-11" db="EMBL/GenBank/DDBJ databases">
        <title>The Damaraland mole rat (Fukomys damarensis) genome and evolution of African mole rats.</title>
        <authorList>
            <person name="Gladyshev V.N."/>
            <person name="Fang X."/>
        </authorList>
    </citation>
    <scope>NUCLEOTIDE SEQUENCE [LARGE SCALE GENOMIC DNA]</scope>
    <source>
        <tissue evidence="1">Liver</tissue>
    </source>
</reference>
<protein>
    <submittedName>
        <fullName evidence="1">Uncharacterized protein</fullName>
    </submittedName>
</protein>
<accession>A0A091CYW5</accession>
<gene>
    <name evidence="1" type="ORF">H920_15198</name>
</gene>
<organism evidence="1 2">
    <name type="scientific">Fukomys damarensis</name>
    <name type="common">Damaraland mole rat</name>
    <name type="synonym">Cryptomys damarensis</name>
    <dbReference type="NCBI Taxonomy" id="885580"/>
    <lineage>
        <taxon>Eukaryota</taxon>
        <taxon>Metazoa</taxon>
        <taxon>Chordata</taxon>
        <taxon>Craniata</taxon>
        <taxon>Vertebrata</taxon>
        <taxon>Euteleostomi</taxon>
        <taxon>Mammalia</taxon>
        <taxon>Eutheria</taxon>
        <taxon>Euarchontoglires</taxon>
        <taxon>Glires</taxon>
        <taxon>Rodentia</taxon>
        <taxon>Hystricomorpha</taxon>
        <taxon>Bathyergidae</taxon>
        <taxon>Fukomys</taxon>
    </lineage>
</organism>
<sequence>MYPGALFEEIFCCVDGKSPEDWRWSFLEWTHKEASREEICPGMEAVGARMASKETIRSIVQQRHWTRYPFVRLQFI</sequence>